<dbReference type="PANTHER" id="PTHR43312:SF1">
    <property type="entry name" value="NADP-DEPENDENT OXIDOREDUCTASE DOMAIN-CONTAINING PROTEIN"/>
    <property type="match status" value="1"/>
</dbReference>
<evidence type="ECO:0000313" key="3">
    <source>
        <dbReference type="Proteomes" id="UP000712673"/>
    </source>
</evidence>
<dbReference type="InterPro" id="IPR053135">
    <property type="entry name" value="AKR2_Oxidoreductase"/>
</dbReference>
<accession>A0A937W0B2</accession>
<feature type="domain" description="NADP-dependent oxidoreductase" evidence="1">
    <location>
        <begin position="31"/>
        <end position="205"/>
    </location>
</feature>
<name>A0A937W0B2_UNCTE</name>
<organism evidence="2 3">
    <name type="scientific">Tectimicrobiota bacterium</name>
    <dbReference type="NCBI Taxonomy" id="2528274"/>
    <lineage>
        <taxon>Bacteria</taxon>
        <taxon>Pseudomonadati</taxon>
        <taxon>Nitrospinota/Tectimicrobiota group</taxon>
        <taxon>Candidatus Tectimicrobiota</taxon>
    </lineage>
</organism>
<proteinExistence type="predicted"/>
<dbReference type="Gene3D" id="3.20.20.100">
    <property type="entry name" value="NADP-dependent oxidoreductase domain"/>
    <property type="match status" value="1"/>
</dbReference>
<dbReference type="PANTHER" id="PTHR43312">
    <property type="entry name" value="D-THREO-ALDOSE 1-DEHYDROGENASE"/>
    <property type="match status" value="1"/>
</dbReference>
<dbReference type="AlphaFoldDB" id="A0A937W0B2"/>
<sequence>MMTTPLFLPRRVLGRTDFLATLLGIGDVADRQLPLTQLVATIRRALDAGLNLIDTAPGYEQGYSEQIVGEALKGRRDGVFVIDKIDHLAQPVAPQIDASLARLHLDDVDLFVFHNVSTLDAWTQLSAPEGGMAQLAQAVRVGKTRFKGISSHSPDVLAAAIPSGLLDVVMFPVGPYVDVRYVEDMLPLARQYDVGTVCFKTFGAG</sequence>
<dbReference type="SUPFAM" id="SSF51430">
    <property type="entry name" value="NAD(P)-linked oxidoreductase"/>
    <property type="match status" value="1"/>
</dbReference>
<comment type="caution">
    <text evidence="2">The sequence shown here is derived from an EMBL/GenBank/DDBJ whole genome shotgun (WGS) entry which is preliminary data.</text>
</comment>
<evidence type="ECO:0000313" key="2">
    <source>
        <dbReference type="EMBL" id="MBM3224494.1"/>
    </source>
</evidence>
<gene>
    <name evidence="2" type="ORF">FJZ47_11925</name>
</gene>
<dbReference type="Pfam" id="PF00248">
    <property type="entry name" value="Aldo_ket_red"/>
    <property type="match status" value="1"/>
</dbReference>
<dbReference type="InterPro" id="IPR036812">
    <property type="entry name" value="NAD(P)_OxRdtase_dom_sf"/>
</dbReference>
<evidence type="ECO:0000259" key="1">
    <source>
        <dbReference type="Pfam" id="PF00248"/>
    </source>
</evidence>
<dbReference type="EMBL" id="VGLS01000338">
    <property type="protein sequence ID" value="MBM3224494.1"/>
    <property type="molecule type" value="Genomic_DNA"/>
</dbReference>
<feature type="non-terminal residue" evidence="2">
    <location>
        <position position="205"/>
    </location>
</feature>
<protein>
    <submittedName>
        <fullName evidence="2">Aldo/keto reductase</fullName>
    </submittedName>
</protein>
<dbReference type="InterPro" id="IPR023210">
    <property type="entry name" value="NADP_OxRdtase_dom"/>
</dbReference>
<reference evidence="2" key="1">
    <citation type="submission" date="2019-03" db="EMBL/GenBank/DDBJ databases">
        <title>Lake Tanganyika Metagenome-Assembled Genomes (MAGs).</title>
        <authorList>
            <person name="Tran P."/>
        </authorList>
    </citation>
    <scope>NUCLEOTIDE SEQUENCE</scope>
    <source>
        <strain evidence="2">K_DeepCast_65m_m2_066</strain>
    </source>
</reference>
<dbReference type="Proteomes" id="UP000712673">
    <property type="component" value="Unassembled WGS sequence"/>
</dbReference>